<keyword evidence="1" id="KW-0134">Cell wall</keyword>
<keyword evidence="6" id="KW-1133">Transmembrane helix</keyword>
<dbReference type="InterPro" id="IPR019931">
    <property type="entry name" value="LPXTG_anchor"/>
</dbReference>
<dbReference type="Pfam" id="PF16555">
    <property type="entry name" value="GramPos_pilinD1"/>
    <property type="match status" value="1"/>
</dbReference>
<evidence type="ECO:0000256" key="4">
    <source>
        <dbReference type="ARBA" id="ARBA00023088"/>
    </source>
</evidence>
<feature type="transmembrane region" description="Helical" evidence="6">
    <location>
        <begin position="497"/>
        <end position="516"/>
    </location>
</feature>
<dbReference type="NCBIfam" id="TIGR04226">
    <property type="entry name" value="RrgB_K2N_iso_D2"/>
    <property type="match status" value="1"/>
</dbReference>
<evidence type="ECO:0000259" key="7">
    <source>
        <dbReference type="PROSITE" id="PS50847"/>
    </source>
</evidence>
<dbReference type="NCBIfam" id="NF033902">
    <property type="entry name" value="iso_D2_wall_anc"/>
    <property type="match status" value="1"/>
</dbReference>
<organism evidence="8 9">
    <name type="scientific">Brooklawnia propionicigenes</name>
    <dbReference type="NCBI Taxonomy" id="3041175"/>
    <lineage>
        <taxon>Bacteria</taxon>
        <taxon>Bacillati</taxon>
        <taxon>Actinomycetota</taxon>
        <taxon>Actinomycetes</taxon>
        <taxon>Propionibacteriales</taxon>
        <taxon>Propionibacteriaceae</taxon>
        <taxon>Brooklawnia</taxon>
    </lineage>
</organism>
<dbReference type="Pfam" id="PF00746">
    <property type="entry name" value="Gram_pos_anchor"/>
    <property type="match status" value="1"/>
</dbReference>
<feature type="domain" description="Gram-positive cocci surface proteins LPxTG" evidence="7">
    <location>
        <begin position="488"/>
        <end position="521"/>
    </location>
</feature>
<evidence type="ECO:0000256" key="2">
    <source>
        <dbReference type="ARBA" id="ARBA00022525"/>
    </source>
</evidence>
<dbReference type="GO" id="GO:0005975">
    <property type="term" value="P:carbohydrate metabolic process"/>
    <property type="evidence" value="ECO:0007669"/>
    <property type="project" value="UniProtKB-ARBA"/>
</dbReference>
<keyword evidence="4" id="KW-0572">Peptidoglycan-anchor</keyword>
<dbReference type="EMBL" id="AP028056">
    <property type="protein sequence ID" value="BEH01775.1"/>
    <property type="molecule type" value="Genomic_DNA"/>
</dbReference>
<accession>A0AAN0KB50</accession>
<proteinExistence type="predicted"/>
<keyword evidence="2" id="KW-0964">Secreted</keyword>
<name>A0AAN0KB50_9ACTN</name>
<dbReference type="InterPro" id="IPR008966">
    <property type="entry name" value="Adhesion_dom_sf"/>
</dbReference>
<dbReference type="AlphaFoldDB" id="A0AAN0KB50"/>
<keyword evidence="9" id="KW-1185">Reference proteome</keyword>
<evidence type="ECO:0000256" key="6">
    <source>
        <dbReference type="SAM" id="Phobius"/>
    </source>
</evidence>
<evidence type="ECO:0000256" key="3">
    <source>
        <dbReference type="ARBA" id="ARBA00022729"/>
    </source>
</evidence>
<feature type="compositionally biased region" description="Basic residues" evidence="5">
    <location>
        <begin position="13"/>
        <end position="22"/>
    </location>
</feature>
<evidence type="ECO:0000313" key="8">
    <source>
        <dbReference type="EMBL" id="BEH01775.1"/>
    </source>
</evidence>
<dbReference type="InterPro" id="IPR026466">
    <property type="entry name" value="Fim_isopep_form_D2_dom"/>
</dbReference>
<reference evidence="8" key="1">
    <citation type="journal article" date="2024" name="Int. J. Syst. Evol. Microbiol.">
        <title>Brooklawnia propionicigenes sp. nov., a facultatively anaerobic, propionate-producing bacterium isolated from a methanogenic reactor treating waste from cattle farms.</title>
        <authorList>
            <person name="Akita Y."/>
            <person name="Ueki A."/>
            <person name="Tonouchi A."/>
            <person name="Sugawara Y."/>
            <person name="Honma S."/>
            <person name="Kaku N."/>
            <person name="Ueki K."/>
        </authorList>
    </citation>
    <scope>NUCLEOTIDE SEQUENCE</scope>
    <source>
        <strain evidence="8">SH051</strain>
    </source>
</reference>
<dbReference type="InterPro" id="IPR013783">
    <property type="entry name" value="Ig-like_fold"/>
</dbReference>
<dbReference type="PROSITE" id="PS50847">
    <property type="entry name" value="GRAM_POS_ANCHORING"/>
    <property type="match status" value="1"/>
</dbReference>
<evidence type="ECO:0000256" key="1">
    <source>
        <dbReference type="ARBA" id="ARBA00022512"/>
    </source>
</evidence>
<dbReference type="NCBIfam" id="TIGR01167">
    <property type="entry name" value="LPXTG_anchor"/>
    <property type="match status" value="1"/>
</dbReference>
<sequence>MTGNQTTNVLHPRPGRGLHSARHTQERKITTMGKFFSRLAVGVGALALAAAGTFGGASVASAAQGTDGTPPGNAASDTTGTLIVHKYAGSVTSDPALPNDGTAQTPDRPVLAGIEFTVCQVAGIDLTTSAGWTAAESVTVGTATCKDGTTQSLTTLADGTATFAGLPIGLYLVTESDYPDDVTPAAPFLVSIPYPSTSGTGDAQTTNWLWTVHVYPKNTLKGSGEKTVADPTTNGLGSTVPWQIATRPIGSFNNGQPLTAYKVQDSLDSRLTYVADSAKVYVVAPGATDGTLLNEGTEYVLTAPTAAGGTLIVDFNKTYVNGLPAGTTFKITFHTTVTAIGDGTIENSSTEYVNDDTEGYTPNTVTTDWGAAKLLKHAKNDTTKVLSGAKFEVYNSTNGACATLGSKITVNGATEFTSNSSGVVDIAGLYVGKNSETASRVYCVVETEAPLGYELNNAPQAITVLPGAYAQGDYTLSIPNNPAKGPSLPLTGGQGTMLFLIAGVAIIGAAGGTLIFRKARA</sequence>
<feature type="region of interest" description="Disordered" evidence="5">
    <location>
        <begin position="1"/>
        <end position="25"/>
    </location>
</feature>
<evidence type="ECO:0000256" key="5">
    <source>
        <dbReference type="SAM" id="MobiDB-lite"/>
    </source>
</evidence>
<dbReference type="Gene3D" id="2.60.40.740">
    <property type="match status" value="1"/>
</dbReference>
<keyword evidence="6" id="KW-0812">Transmembrane</keyword>
<keyword evidence="6" id="KW-0472">Membrane</keyword>
<dbReference type="InterPro" id="IPR032364">
    <property type="entry name" value="GramPos_pilinD1_N"/>
</dbReference>
<dbReference type="SUPFAM" id="SSF49401">
    <property type="entry name" value="Bacterial adhesins"/>
    <property type="match status" value="1"/>
</dbReference>
<keyword evidence="3" id="KW-0732">Signal</keyword>
<gene>
    <name evidence="8" type="ORF">brsh051_10560</name>
</gene>
<dbReference type="InterPro" id="IPR041033">
    <property type="entry name" value="SpaA_PFL_dom_1"/>
</dbReference>
<protein>
    <recommendedName>
        <fullName evidence="7">Gram-positive cocci surface proteins LPxTG domain-containing protein</fullName>
    </recommendedName>
</protein>
<dbReference type="Gene3D" id="2.60.40.10">
    <property type="entry name" value="Immunoglobulins"/>
    <property type="match status" value="2"/>
</dbReference>
<evidence type="ECO:0000313" key="9">
    <source>
        <dbReference type="Proteomes" id="UP001431656"/>
    </source>
</evidence>
<dbReference type="Proteomes" id="UP001431656">
    <property type="component" value="Chromosome"/>
</dbReference>
<dbReference type="KEGG" id="broo:brsh051_10560"/>
<dbReference type="Pfam" id="PF17802">
    <property type="entry name" value="SpaA"/>
    <property type="match status" value="1"/>
</dbReference>
<dbReference type="InterPro" id="IPR048052">
    <property type="entry name" value="FM1-like"/>
</dbReference>